<evidence type="ECO:0000256" key="3">
    <source>
        <dbReference type="ARBA" id="ARBA00012325"/>
    </source>
</evidence>
<feature type="chain" id="PRO_5035306154" description="Extracellular small neutral protease" evidence="9">
    <location>
        <begin position="30"/>
        <end position="407"/>
    </location>
</feature>
<dbReference type="PANTHER" id="PTHR24276:SF98">
    <property type="entry name" value="FI18310P1-RELATED"/>
    <property type="match status" value="1"/>
</dbReference>
<dbReference type="SUPFAM" id="SSF50494">
    <property type="entry name" value="Trypsin-like serine proteases"/>
    <property type="match status" value="1"/>
</dbReference>
<dbReference type="PRINTS" id="PR00787">
    <property type="entry name" value="NEUTRALPTASE"/>
</dbReference>
<dbReference type="Pfam" id="PF00089">
    <property type="entry name" value="Trypsin"/>
    <property type="match status" value="1"/>
</dbReference>
<dbReference type="InterPro" id="IPR000013">
    <property type="entry name" value="Peptidase_M7"/>
</dbReference>
<gene>
    <name evidence="11" type="ORF">Pme01_53560</name>
</gene>
<dbReference type="InterPro" id="IPR001254">
    <property type="entry name" value="Trypsin_dom"/>
</dbReference>
<keyword evidence="5" id="KW-0479">Metal-binding</keyword>
<evidence type="ECO:0000256" key="2">
    <source>
        <dbReference type="ARBA" id="ARBA00006571"/>
    </source>
</evidence>
<keyword evidence="6" id="KW-0482">Metalloprotease</keyword>
<keyword evidence="6" id="KW-0378">Hydrolase</keyword>
<evidence type="ECO:0000313" key="12">
    <source>
        <dbReference type="Proteomes" id="UP000599074"/>
    </source>
</evidence>
<dbReference type="InterPro" id="IPR050430">
    <property type="entry name" value="Peptidase_S1"/>
</dbReference>
<evidence type="ECO:0000256" key="9">
    <source>
        <dbReference type="SAM" id="SignalP"/>
    </source>
</evidence>
<comment type="catalytic activity">
    <reaction evidence="1">
        <text>Hydrolyzes proteins with a preference for Tyr or Phe in the P1' position. Has no action on amino-acid p-nitroanilides.</text>
        <dbReference type="EC" id="3.4.24.77"/>
    </reaction>
</comment>
<dbReference type="SMART" id="SM00020">
    <property type="entry name" value="Tryp_SPc"/>
    <property type="match status" value="1"/>
</dbReference>
<keyword evidence="12" id="KW-1185">Reference proteome</keyword>
<dbReference type="PROSITE" id="PS50240">
    <property type="entry name" value="TRYPSIN_DOM"/>
    <property type="match status" value="1"/>
</dbReference>
<comment type="caution">
    <text evidence="11">The sequence shown here is derived from an EMBL/GenBank/DDBJ whole genome shotgun (WGS) entry which is preliminary data.</text>
</comment>
<evidence type="ECO:0000256" key="1">
    <source>
        <dbReference type="ARBA" id="ARBA00000612"/>
    </source>
</evidence>
<comment type="similarity">
    <text evidence="2">Belongs to the peptidase M7 family.</text>
</comment>
<dbReference type="AlphaFoldDB" id="A0A8J3X3R1"/>
<name>A0A8J3X3R1_9ACTN</name>
<protein>
    <recommendedName>
        <fullName evidence="4">Extracellular small neutral protease</fullName>
        <ecNumber evidence="3">3.4.24.77</ecNumber>
    </recommendedName>
    <alternativeName>
        <fullName evidence="8">Snapalysin</fullName>
    </alternativeName>
</protein>
<reference evidence="11" key="1">
    <citation type="submission" date="2021-01" db="EMBL/GenBank/DDBJ databases">
        <title>Whole genome shotgun sequence of Planosporangium mesophilum NBRC 109066.</title>
        <authorList>
            <person name="Komaki H."/>
            <person name="Tamura T."/>
        </authorList>
    </citation>
    <scope>NUCLEOTIDE SEQUENCE</scope>
    <source>
        <strain evidence="11">NBRC 109066</strain>
    </source>
</reference>
<dbReference type="GO" id="GO:0004222">
    <property type="term" value="F:metalloendopeptidase activity"/>
    <property type="evidence" value="ECO:0007669"/>
    <property type="project" value="InterPro"/>
</dbReference>
<evidence type="ECO:0000256" key="8">
    <source>
        <dbReference type="ARBA" id="ARBA00029927"/>
    </source>
</evidence>
<dbReference type="GO" id="GO:0004252">
    <property type="term" value="F:serine-type endopeptidase activity"/>
    <property type="evidence" value="ECO:0007669"/>
    <property type="project" value="InterPro"/>
</dbReference>
<evidence type="ECO:0000259" key="10">
    <source>
        <dbReference type="PROSITE" id="PS50240"/>
    </source>
</evidence>
<keyword evidence="7" id="KW-1015">Disulfide bond</keyword>
<dbReference type="EMBL" id="BOON01000058">
    <property type="protein sequence ID" value="GII25759.1"/>
    <property type="molecule type" value="Genomic_DNA"/>
</dbReference>
<dbReference type="InterPro" id="IPR024079">
    <property type="entry name" value="MetalloPept_cat_dom_sf"/>
</dbReference>
<dbReference type="GO" id="GO:0008270">
    <property type="term" value="F:zinc ion binding"/>
    <property type="evidence" value="ECO:0007669"/>
    <property type="project" value="InterPro"/>
</dbReference>
<dbReference type="EC" id="3.4.24.77" evidence="3"/>
<dbReference type="Pfam" id="PF02031">
    <property type="entry name" value="Peptidase_M7"/>
    <property type="match status" value="1"/>
</dbReference>
<feature type="domain" description="Peptidase S1" evidence="10">
    <location>
        <begin position="199"/>
        <end position="403"/>
    </location>
</feature>
<keyword evidence="9" id="KW-0732">Signal</keyword>
<dbReference type="GO" id="GO:0006508">
    <property type="term" value="P:proteolysis"/>
    <property type="evidence" value="ECO:0007669"/>
    <property type="project" value="InterPro"/>
</dbReference>
<dbReference type="PANTHER" id="PTHR24276">
    <property type="entry name" value="POLYSERASE-RELATED"/>
    <property type="match status" value="1"/>
</dbReference>
<accession>A0A8J3X3R1</accession>
<proteinExistence type="inferred from homology"/>
<evidence type="ECO:0000256" key="7">
    <source>
        <dbReference type="ARBA" id="ARBA00023157"/>
    </source>
</evidence>
<dbReference type="InterPro" id="IPR009003">
    <property type="entry name" value="Peptidase_S1_PA"/>
</dbReference>
<evidence type="ECO:0000256" key="6">
    <source>
        <dbReference type="ARBA" id="ARBA00023049"/>
    </source>
</evidence>
<dbReference type="SUPFAM" id="SSF55486">
    <property type="entry name" value="Metalloproteases ('zincins'), catalytic domain"/>
    <property type="match status" value="1"/>
</dbReference>
<dbReference type="Gene3D" id="3.40.390.10">
    <property type="entry name" value="Collagenase (Catalytic Domain)"/>
    <property type="match status" value="1"/>
</dbReference>
<organism evidence="11 12">
    <name type="scientific">Planosporangium mesophilum</name>
    <dbReference type="NCBI Taxonomy" id="689768"/>
    <lineage>
        <taxon>Bacteria</taxon>
        <taxon>Bacillati</taxon>
        <taxon>Actinomycetota</taxon>
        <taxon>Actinomycetes</taxon>
        <taxon>Micromonosporales</taxon>
        <taxon>Micromonosporaceae</taxon>
        <taxon>Planosporangium</taxon>
    </lineage>
</organism>
<dbReference type="Gene3D" id="2.40.10.10">
    <property type="entry name" value="Trypsin-like serine proteases"/>
    <property type="match status" value="1"/>
</dbReference>
<evidence type="ECO:0000313" key="11">
    <source>
        <dbReference type="EMBL" id="GII25759.1"/>
    </source>
</evidence>
<dbReference type="Proteomes" id="UP000599074">
    <property type="component" value="Unassembled WGS sequence"/>
</dbReference>
<evidence type="ECO:0000256" key="5">
    <source>
        <dbReference type="ARBA" id="ARBA00022723"/>
    </source>
</evidence>
<sequence length="407" mass="42017">MPLRRLSAAALGAVVIAAVQLAAVAPAHAAARVLYYDASRAAEFVSVVNQGAQIWNSRVSNVRLQPVSAGQRANITVYADNGWPRTYSTSLGNGSWYMGRQAVDQGYYQPRIAAHEFGHILGLPDRRTGLCSDLMSGSSAPVSCTNAYPNSREAAEVNSNFASLQTTGARTYEWADTAGYAAAPEDADAASDTDPSPLIVNGRPASQNYSFLAYVSGCTGSLIKANWVVTAKHCSTPSSVRVGSVNRTSGGAVVSVAGSVSHPSIDVKLLRLASSVSYAPAPIPTTAGAVGTATRIIGWGQTCPTRGCGSAPATANELDTSIVADSRCAGINGPYEICTDNTNGNAGACYGDSGGPQVRMVSGRWNLIGATSRSGNGSSVCATGPSIYEDLPSIRSWINTQVGGLPS</sequence>
<keyword evidence="6" id="KW-0645">Protease</keyword>
<feature type="signal peptide" evidence="9">
    <location>
        <begin position="1"/>
        <end position="29"/>
    </location>
</feature>
<evidence type="ECO:0000256" key="4">
    <source>
        <dbReference type="ARBA" id="ARBA00019129"/>
    </source>
</evidence>
<dbReference type="GO" id="GO:0005576">
    <property type="term" value="C:extracellular region"/>
    <property type="evidence" value="ECO:0007669"/>
    <property type="project" value="InterPro"/>
</dbReference>
<dbReference type="InterPro" id="IPR043504">
    <property type="entry name" value="Peptidase_S1_PA_chymotrypsin"/>
</dbReference>